<dbReference type="Proteomes" id="UP000886653">
    <property type="component" value="Unassembled WGS sequence"/>
</dbReference>
<feature type="signal peptide" evidence="1">
    <location>
        <begin position="1"/>
        <end position="22"/>
    </location>
</feature>
<evidence type="ECO:0000313" key="2">
    <source>
        <dbReference type="EMBL" id="KAG0143642.1"/>
    </source>
</evidence>
<dbReference type="PANTHER" id="PTHR34862">
    <property type="entry name" value="SPARK DOMAIN-CONTAINING PROTEIN"/>
    <property type="match status" value="1"/>
</dbReference>
<keyword evidence="1" id="KW-0732">Signal</keyword>
<proteinExistence type="predicted"/>
<evidence type="ECO:0000256" key="1">
    <source>
        <dbReference type="SAM" id="SignalP"/>
    </source>
</evidence>
<feature type="chain" id="PRO_5040124673" evidence="1">
    <location>
        <begin position="23"/>
        <end position="285"/>
    </location>
</feature>
<accession>A0A9P6NG91</accession>
<sequence length="285" mass="28930">MISLRLISVAVALSALTSTTNGQDLTKLIGSLSSSCQGAAAGLMTSDFATCANIMDFIPVIGATGSIVTPFSNWVTTTCPLAPCSDATASAALTSINQGCASDIAKGVPTAVSLSSIVANYGALRTMVCAQYVSNSTFCATTLFSAIEKATTKPVTVTNLETFITEGFSSLVPLLAAVPNSQYCNACGKELYIDASKIKTVAKTSSAASASSNDALTSSICGASFVDGQHPTSVRQATASNTTTSSTLGGTSAVADASKSSGSQFKPSLMFFFSLPLLALFNFSA</sequence>
<gene>
    <name evidence="2" type="ORF">CROQUDRAFT_677505</name>
</gene>
<protein>
    <submittedName>
        <fullName evidence="2">Uncharacterized protein</fullName>
    </submittedName>
</protein>
<dbReference type="PANTHER" id="PTHR34862:SF1">
    <property type="entry name" value="SPARK DOMAIN-CONTAINING PROTEIN"/>
    <property type="match status" value="1"/>
</dbReference>
<dbReference type="EMBL" id="MU167314">
    <property type="protein sequence ID" value="KAG0143642.1"/>
    <property type="molecule type" value="Genomic_DNA"/>
</dbReference>
<keyword evidence="3" id="KW-1185">Reference proteome</keyword>
<name>A0A9P6NG91_9BASI</name>
<evidence type="ECO:0000313" key="3">
    <source>
        <dbReference type="Proteomes" id="UP000886653"/>
    </source>
</evidence>
<dbReference type="AlphaFoldDB" id="A0A9P6NG91"/>
<comment type="caution">
    <text evidence="2">The sequence shown here is derived from an EMBL/GenBank/DDBJ whole genome shotgun (WGS) entry which is preliminary data.</text>
</comment>
<reference evidence="2" key="1">
    <citation type="submission" date="2013-11" db="EMBL/GenBank/DDBJ databases">
        <title>Genome sequence of the fusiform rust pathogen reveals effectors for host alternation and coevolution with pine.</title>
        <authorList>
            <consortium name="DOE Joint Genome Institute"/>
            <person name="Smith K."/>
            <person name="Pendleton A."/>
            <person name="Kubisiak T."/>
            <person name="Anderson C."/>
            <person name="Salamov A."/>
            <person name="Aerts A."/>
            <person name="Riley R."/>
            <person name="Clum A."/>
            <person name="Lindquist E."/>
            <person name="Ence D."/>
            <person name="Campbell M."/>
            <person name="Kronenberg Z."/>
            <person name="Feau N."/>
            <person name="Dhillon B."/>
            <person name="Hamelin R."/>
            <person name="Burleigh J."/>
            <person name="Smith J."/>
            <person name="Yandell M."/>
            <person name="Nelson C."/>
            <person name="Grigoriev I."/>
            <person name="Davis J."/>
        </authorList>
    </citation>
    <scope>NUCLEOTIDE SEQUENCE</scope>
    <source>
        <strain evidence="2">G11</strain>
    </source>
</reference>
<dbReference type="OrthoDB" id="2536450at2759"/>
<organism evidence="2 3">
    <name type="scientific">Cronartium quercuum f. sp. fusiforme G11</name>
    <dbReference type="NCBI Taxonomy" id="708437"/>
    <lineage>
        <taxon>Eukaryota</taxon>
        <taxon>Fungi</taxon>
        <taxon>Dikarya</taxon>
        <taxon>Basidiomycota</taxon>
        <taxon>Pucciniomycotina</taxon>
        <taxon>Pucciniomycetes</taxon>
        <taxon>Pucciniales</taxon>
        <taxon>Coleosporiaceae</taxon>
        <taxon>Cronartium</taxon>
    </lineage>
</organism>